<dbReference type="PROSITE" id="PS50209">
    <property type="entry name" value="CARD"/>
    <property type="match status" value="1"/>
</dbReference>
<dbReference type="CDD" id="cd01671">
    <property type="entry name" value="CARD"/>
    <property type="match status" value="1"/>
</dbReference>
<dbReference type="InterPro" id="IPR001315">
    <property type="entry name" value="CARD"/>
</dbReference>
<dbReference type="AlphaFoldDB" id="A0A9D4LKN4"/>
<evidence type="ECO:0000313" key="3">
    <source>
        <dbReference type="EMBL" id="KAH3859780.1"/>
    </source>
</evidence>
<evidence type="ECO:0000259" key="2">
    <source>
        <dbReference type="PROSITE" id="PS50209"/>
    </source>
</evidence>
<organism evidence="3 4">
    <name type="scientific">Dreissena polymorpha</name>
    <name type="common">Zebra mussel</name>
    <name type="synonym">Mytilus polymorpha</name>
    <dbReference type="NCBI Taxonomy" id="45954"/>
    <lineage>
        <taxon>Eukaryota</taxon>
        <taxon>Metazoa</taxon>
        <taxon>Spiralia</taxon>
        <taxon>Lophotrochozoa</taxon>
        <taxon>Mollusca</taxon>
        <taxon>Bivalvia</taxon>
        <taxon>Autobranchia</taxon>
        <taxon>Heteroconchia</taxon>
        <taxon>Euheterodonta</taxon>
        <taxon>Imparidentia</taxon>
        <taxon>Neoheterodontei</taxon>
        <taxon>Myida</taxon>
        <taxon>Dreissenoidea</taxon>
        <taxon>Dreissenidae</taxon>
        <taxon>Dreissena</taxon>
    </lineage>
</organism>
<accession>A0A9D4LKN4</accession>
<dbReference type="EMBL" id="JAIWYP010000003">
    <property type="protein sequence ID" value="KAH3859780.1"/>
    <property type="molecule type" value="Genomic_DNA"/>
</dbReference>
<name>A0A9D4LKN4_DREPO</name>
<reference evidence="3" key="2">
    <citation type="submission" date="2020-11" db="EMBL/GenBank/DDBJ databases">
        <authorList>
            <person name="McCartney M.A."/>
            <person name="Auch B."/>
            <person name="Kono T."/>
            <person name="Mallez S."/>
            <person name="Becker A."/>
            <person name="Gohl D.M."/>
            <person name="Silverstein K.A.T."/>
            <person name="Koren S."/>
            <person name="Bechman K.B."/>
            <person name="Herman A."/>
            <person name="Abrahante J.E."/>
            <person name="Garbe J."/>
        </authorList>
    </citation>
    <scope>NUCLEOTIDE SEQUENCE</scope>
    <source>
        <strain evidence="3">Duluth1</strain>
        <tissue evidence="3">Whole animal</tissue>
    </source>
</reference>
<protein>
    <recommendedName>
        <fullName evidence="2">CARD domain-containing protein</fullName>
    </recommendedName>
</protein>
<evidence type="ECO:0000313" key="4">
    <source>
        <dbReference type="Proteomes" id="UP000828390"/>
    </source>
</evidence>
<dbReference type="InterPro" id="IPR011029">
    <property type="entry name" value="DEATH-like_dom_sf"/>
</dbReference>
<dbReference type="Gene3D" id="1.10.533.10">
    <property type="entry name" value="Death Domain, Fas"/>
    <property type="match status" value="1"/>
</dbReference>
<feature type="compositionally biased region" description="Polar residues" evidence="1">
    <location>
        <begin position="640"/>
        <end position="652"/>
    </location>
</feature>
<feature type="compositionally biased region" description="Polar residues" evidence="1">
    <location>
        <begin position="591"/>
        <end position="618"/>
    </location>
</feature>
<dbReference type="SMART" id="SM00114">
    <property type="entry name" value="CARD"/>
    <property type="match status" value="1"/>
</dbReference>
<dbReference type="Pfam" id="PF00619">
    <property type="entry name" value="CARD"/>
    <property type="match status" value="1"/>
</dbReference>
<feature type="region of interest" description="Disordered" evidence="1">
    <location>
        <begin position="579"/>
        <end position="652"/>
    </location>
</feature>
<reference evidence="3" key="1">
    <citation type="journal article" date="2019" name="bioRxiv">
        <title>The Genome of the Zebra Mussel, Dreissena polymorpha: A Resource for Invasive Species Research.</title>
        <authorList>
            <person name="McCartney M.A."/>
            <person name="Auch B."/>
            <person name="Kono T."/>
            <person name="Mallez S."/>
            <person name="Zhang Y."/>
            <person name="Obille A."/>
            <person name="Becker A."/>
            <person name="Abrahante J.E."/>
            <person name="Garbe J."/>
            <person name="Badalamenti J.P."/>
            <person name="Herman A."/>
            <person name="Mangelson H."/>
            <person name="Liachko I."/>
            <person name="Sullivan S."/>
            <person name="Sone E.D."/>
            <person name="Koren S."/>
            <person name="Silverstein K.A.T."/>
            <person name="Beckman K.B."/>
            <person name="Gohl D.M."/>
        </authorList>
    </citation>
    <scope>NUCLEOTIDE SEQUENCE</scope>
    <source>
        <strain evidence="3">Duluth1</strain>
        <tissue evidence="3">Whole animal</tissue>
    </source>
</reference>
<evidence type="ECO:0000256" key="1">
    <source>
        <dbReference type="SAM" id="MobiDB-lite"/>
    </source>
</evidence>
<feature type="compositionally biased region" description="Basic and acidic residues" evidence="1">
    <location>
        <begin position="579"/>
        <end position="590"/>
    </location>
</feature>
<dbReference type="OrthoDB" id="1357022at2759"/>
<feature type="domain" description="CARD" evidence="2">
    <location>
        <begin position="1"/>
        <end position="91"/>
    </location>
</feature>
<dbReference type="Proteomes" id="UP000828390">
    <property type="component" value="Unassembled WGS sequence"/>
</dbReference>
<dbReference type="SUPFAM" id="SSF47986">
    <property type="entry name" value="DEATH domain"/>
    <property type="match status" value="1"/>
</dbReference>
<feature type="region of interest" description="Disordered" evidence="1">
    <location>
        <begin position="182"/>
        <end position="226"/>
    </location>
</feature>
<feature type="region of interest" description="Disordered" evidence="1">
    <location>
        <begin position="256"/>
        <end position="291"/>
    </location>
</feature>
<gene>
    <name evidence="3" type="ORF">DPMN_102603</name>
</gene>
<sequence length="652" mass="74782">MDKRQKSALRSTYRQLADELILDEDFYAALKQNKIFTDSMIGIIKAEITPRDRVYMLLELLEKRGPKAFDKFVQILMENYDWLAEKLQEEFNQRRQTSLVQANHGLNVRRFPYDHQQSLPCLELPLSGTNHDHYRFASQSNTPRFYGMSQPMLQYPAPASYIENGQKFFTYPMPTDTYNIYQGYDSTDHPGQPKNSFAHNGQNMVHERNGDGNNSTEGQHQRKDVKPSEYAVLVKHPKQKCKDACISPIGVIESPRKDVSKGERPSSGANNKTPDYKDESAGGGDEISDHGFDEIRSQSTAMQDLSNDANSEINDVLDGPENISIALETARSQEPMPINLEAVDDNSGFDDEVDTFPSSEVFYGCVRRGSSCMSNLPVGILLKVADMQDQRNKTQICADDETEFDYEVTRSDSSIGENAEQFERMKSVYYKLVSANTGSDDIEEDGENIVSWEIIDDELDKLINAQRNSDDNKLLKACLEKFPEKERRQPLSICIENLFEEKRHLQERFNEKSKEIDRMVYDMWNHQQDMKNIEKLKKQRDELLAENGRLKDSIQNTEVSLNEQRLIAAQMELKVQSLEQKHREEKEKRGQTSNRRGLNLHGNRQQLNCYGQGQSPKRTQPEPKLQHALSSPTLALRNIPGTSVRRTLNTKR</sequence>
<dbReference type="GO" id="GO:0042981">
    <property type="term" value="P:regulation of apoptotic process"/>
    <property type="evidence" value="ECO:0007669"/>
    <property type="project" value="InterPro"/>
</dbReference>
<comment type="caution">
    <text evidence="3">The sequence shown here is derived from an EMBL/GenBank/DDBJ whole genome shotgun (WGS) entry which is preliminary data.</text>
</comment>
<proteinExistence type="predicted"/>
<keyword evidence="4" id="KW-1185">Reference proteome</keyword>
<feature type="compositionally biased region" description="Polar residues" evidence="1">
    <location>
        <begin position="193"/>
        <end position="203"/>
    </location>
</feature>